<keyword evidence="1" id="KW-1133">Transmembrane helix</keyword>
<dbReference type="STRING" id="641238.SAMN04490244_111110"/>
<dbReference type="InterPro" id="IPR046575">
    <property type="entry name" value="DUF6635"/>
</dbReference>
<dbReference type="Pfam" id="PF20340">
    <property type="entry name" value="DUF6635"/>
    <property type="match status" value="1"/>
</dbReference>
<proteinExistence type="predicted"/>
<organism evidence="2 3">
    <name type="scientific">Tranquillimonas rosea</name>
    <dbReference type="NCBI Taxonomy" id="641238"/>
    <lineage>
        <taxon>Bacteria</taxon>
        <taxon>Pseudomonadati</taxon>
        <taxon>Pseudomonadota</taxon>
        <taxon>Alphaproteobacteria</taxon>
        <taxon>Rhodobacterales</taxon>
        <taxon>Roseobacteraceae</taxon>
        <taxon>Tranquillimonas</taxon>
    </lineage>
</organism>
<gene>
    <name evidence="2" type="ORF">SAMN04490244_111110</name>
</gene>
<dbReference type="Proteomes" id="UP000198885">
    <property type="component" value="Unassembled WGS sequence"/>
</dbReference>
<accession>A0A1H9WN00</accession>
<dbReference type="OrthoDB" id="9342581at2"/>
<sequence length="274" mass="29470">MPDPDTDGAEDRAARLQRVRAFVRRHYGLRGSARLHRHALGLDLLRAPVNVALAPVFLLTRLLAGLLWLVRLRGAARWLAGRRILLGSSVAHAVQTRVRDELIAPMLGPDTPLSARQQACLEDYTAVRSAVAEITTSLIVLAMGFAVFRMATPGVISLAPVLTGRMAEAQAVSSFPLGQTLGGVWYGVFPVELPLWHVIAIGVALALIASVITTFAGLLADPVQAATGTHRRRLMRLLARVERDGAPAMGSEHLLARTADIVDAGGSLIRFLRP</sequence>
<evidence type="ECO:0000313" key="3">
    <source>
        <dbReference type="Proteomes" id="UP000198885"/>
    </source>
</evidence>
<dbReference type="EMBL" id="FOGU01000011">
    <property type="protein sequence ID" value="SES34793.1"/>
    <property type="molecule type" value="Genomic_DNA"/>
</dbReference>
<name>A0A1H9WN00_9RHOB</name>
<feature type="transmembrane region" description="Helical" evidence="1">
    <location>
        <begin position="195"/>
        <end position="220"/>
    </location>
</feature>
<feature type="transmembrane region" description="Helical" evidence="1">
    <location>
        <begin position="51"/>
        <end position="70"/>
    </location>
</feature>
<protein>
    <submittedName>
        <fullName evidence="2">Uncharacterized protein</fullName>
    </submittedName>
</protein>
<dbReference type="AlphaFoldDB" id="A0A1H9WN00"/>
<keyword evidence="1" id="KW-0812">Transmembrane</keyword>
<reference evidence="2 3" key="1">
    <citation type="submission" date="2016-10" db="EMBL/GenBank/DDBJ databases">
        <authorList>
            <person name="de Groot N.N."/>
        </authorList>
    </citation>
    <scope>NUCLEOTIDE SEQUENCE [LARGE SCALE GENOMIC DNA]</scope>
    <source>
        <strain evidence="2 3">DSM 23042</strain>
    </source>
</reference>
<keyword evidence="3" id="KW-1185">Reference proteome</keyword>
<evidence type="ECO:0000313" key="2">
    <source>
        <dbReference type="EMBL" id="SES34793.1"/>
    </source>
</evidence>
<evidence type="ECO:0000256" key="1">
    <source>
        <dbReference type="SAM" id="Phobius"/>
    </source>
</evidence>
<keyword evidence="1" id="KW-0472">Membrane</keyword>
<dbReference type="RefSeq" id="WP_092695751.1">
    <property type="nucleotide sequence ID" value="NZ_FOGU01000011.1"/>
</dbReference>